<evidence type="ECO:0000256" key="4">
    <source>
        <dbReference type="ARBA" id="ARBA00023172"/>
    </source>
</evidence>
<dbReference type="GO" id="GO:0005524">
    <property type="term" value="F:ATP binding"/>
    <property type="evidence" value="ECO:0007669"/>
    <property type="project" value="UniProtKB-KW"/>
</dbReference>
<keyword evidence="7" id="KW-1185">Reference proteome</keyword>
<keyword evidence="3" id="KW-0067">ATP-binding</keyword>
<dbReference type="InterPro" id="IPR012310">
    <property type="entry name" value="DNA_ligase_ATP-dep_cent"/>
</dbReference>
<keyword evidence="4" id="KW-0233">DNA recombination</keyword>
<dbReference type="WBParaSite" id="SSTP_0000635100.1">
    <property type="protein sequence ID" value="SSTP_0000635100.1"/>
    <property type="gene ID" value="SSTP_0000635100"/>
</dbReference>
<dbReference type="GO" id="GO:0032807">
    <property type="term" value="C:DNA ligase IV complex"/>
    <property type="evidence" value="ECO:0007669"/>
    <property type="project" value="TreeGrafter"/>
</dbReference>
<keyword evidence="1" id="KW-0436">Ligase</keyword>
<dbReference type="WBParaSite" id="TCONS_00001716.p1">
    <property type="protein sequence ID" value="TCONS_00001716.p1"/>
    <property type="gene ID" value="XLOC_001606"/>
</dbReference>
<dbReference type="PROSITE" id="PS50172">
    <property type="entry name" value="BRCT"/>
    <property type="match status" value="1"/>
</dbReference>
<evidence type="ECO:0000256" key="2">
    <source>
        <dbReference type="ARBA" id="ARBA00022741"/>
    </source>
</evidence>
<evidence type="ECO:0000256" key="3">
    <source>
        <dbReference type="ARBA" id="ARBA00022840"/>
    </source>
</evidence>
<dbReference type="GO" id="GO:0003910">
    <property type="term" value="F:DNA ligase (ATP) activity"/>
    <property type="evidence" value="ECO:0007669"/>
    <property type="project" value="InterPro"/>
</dbReference>
<evidence type="ECO:0000313" key="9">
    <source>
        <dbReference type="WBParaSite" id="TCONS_00001716.p1"/>
    </source>
</evidence>
<dbReference type="GO" id="GO:0006310">
    <property type="term" value="P:DNA recombination"/>
    <property type="evidence" value="ECO:0007669"/>
    <property type="project" value="UniProtKB-KW"/>
</dbReference>
<protein>
    <submittedName>
        <fullName evidence="9">BRCT domain-containing protein</fullName>
    </submittedName>
    <submittedName>
        <fullName evidence="8">DNA ligase</fullName>
    </submittedName>
</protein>
<keyword evidence="2" id="KW-0547">Nucleotide-binding</keyword>
<dbReference type="PANTHER" id="PTHR45997:SF1">
    <property type="entry name" value="DNA LIGASE 4"/>
    <property type="match status" value="1"/>
</dbReference>
<dbReference type="InterPro" id="IPR036420">
    <property type="entry name" value="BRCT_dom_sf"/>
</dbReference>
<accession>A0A0K0EA19</accession>
<dbReference type="PANTHER" id="PTHR45997">
    <property type="entry name" value="DNA LIGASE 4"/>
    <property type="match status" value="1"/>
</dbReference>
<dbReference type="SUPFAM" id="SSF52113">
    <property type="entry name" value="BRCT domain"/>
    <property type="match status" value="1"/>
</dbReference>
<dbReference type="Pfam" id="PF00533">
    <property type="entry name" value="BRCT"/>
    <property type="match status" value="1"/>
</dbReference>
<evidence type="ECO:0000313" key="7">
    <source>
        <dbReference type="Proteomes" id="UP000035681"/>
    </source>
</evidence>
<dbReference type="SUPFAM" id="SSF56091">
    <property type="entry name" value="DNA ligase/mRNA capping enzyme, catalytic domain"/>
    <property type="match status" value="1"/>
</dbReference>
<feature type="domain" description="BRCT" evidence="6">
    <location>
        <begin position="616"/>
        <end position="698"/>
    </location>
</feature>
<dbReference type="GO" id="GO:0003677">
    <property type="term" value="F:DNA binding"/>
    <property type="evidence" value="ECO:0007669"/>
    <property type="project" value="InterPro"/>
</dbReference>
<dbReference type="Pfam" id="PF01068">
    <property type="entry name" value="DNA_ligase_A_M"/>
    <property type="match status" value="1"/>
</dbReference>
<dbReference type="Proteomes" id="UP000035681">
    <property type="component" value="Unplaced"/>
</dbReference>
<proteinExistence type="predicted"/>
<evidence type="ECO:0000313" key="8">
    <source>
        <dbReference type="WBParaSite" id="SSTP_0000635100.1"/>
    </source>
</evidence>
<dbReference type="SMART" id="SM00292">
    <property type="entry name" value="BRCT"/>
    <property type="match status" value="1"/>
</dbReference>
<evidence type="ECO:0000259" key="6">
    <source>
        <dbReference type="PROSITE" id="PS50172"/>
    </source>
</evidence>
<organism evidence="8">
    <name type="scientific">Strongyloides stercoralis</name>
    <name type="common">Threadworm</name>
    <dbReference type="NCBI Taxonomy" id="6248"/>
    <lineage>
        <taxon>Eukaryota</taxon>
        <taxon>Metazoa</taxon>
        <taxon>Ecdysozoa</taxon>
        <taxon>Nematoda</taxon>
        <taxon>Chromadorea</taxon>
        <taxon>Rhabditida</taxon>
        <taxon>Tylenchina</taxon>
        <taxon>Panagrolaimomorpha</taxon>
        <taxon>Strongyloidoidea</taxon>
        <taxon>Strongyloididae</taxon>
        <taxon>Strongyloides</taxon>
    </lineage>
</organism>
<dbReference type="GO" id="GO:0006297">
    <property type="term" value="P:nucleotide-excision repair, DNA gap filling"/>
    <property type="evidence" value="ECO:0007669"/>
    <property type="project" value="TreeGrafter"/>
</dbReference>
<evidence type="ECO:0000256" key="1">
    <source>
        <dbReference type="ARBA" id="ARBA00022598"/>
    </source>
</evidence>
<dbReference type="Gene3D" id="3.40.50.10190">
    <property type="entry name" value="BRCT domain"/>
    <property type="match status" value="1"/>
</dbReference>
<name>A0A0K0EA19_STRER</name>
<feature type="domain" description="ATP-dependent DNA ligase family profile" evidence="5">
    <location>
        <begin position="342"/>
        <end position="477"/>
    </location>
</feature>
<dbReference type="InterPro" id="IPR001357">
    <property type="entry name" value="BRCT_dom"/>
</dbReference>
<dbReference type="AlphaFoldDB" id="A0A0K0EA19"/>
<dbReference type="GO" id="GO:0006303">
    <property type="term" value="P:double-strand break repair via nonhomologous end joining"/>
    <property type="evidence" value="ECO:0007669"/>
    <property type="project" value="TreeGrafter"/>
</dbReference>
<dbReference type="Gene3D" id="3.30.470.30">
    <property type="entry name" value="DNA ligase/mRNA capping enzyme"/>
    <property type="match status" value="1"/>
</dbReference>
<reference evidence="8" key="1">
    <citation type="submission" date="2015-08" db="UniProtKB">
        <authorList>
            <consortium name="WormBaseParasite"/>
        </authorList>
    </citation>
    <scope>IDENTIFICATION</scope>
</reference>
<evidence type="ECO:0000259" key="5">
    <source>
        <dbReference type="PROSITE" id="PS50160"/>
    </source>
</evidence>
<sequence>MKDSTAEFITFSELCQLLNDIFMTNDRMIKEKLFKDFVDKWFYKKREIFTIYPVLRLIVQSDKIGDRLIFEFNHLKKFIVNDLNIEDINTTNINELSIIEKVDILINMYPKKFEASNISIASLNKYIDQFLQCRNVEKSITELLRNMNDLERKWFLLILLIEVENVTKMDLYDLIWCINPALEQLLIDDYQIEDIFSKYYPNCCFQKDIIEKLTSISIGKPFIPMKLKKVGCEECDFLKIKEICKGKLLAEKFYNAERVMIHRYNNGKNYKFFSENNDDFTMFYTSPEFDLSKKIETCFKNDVKNVILEGQMLVKCCNSGNIIEKFDMSSEGTFYDSRFINRNDQSIKICFLISDILYFNTKSLINCSLEERLKILNEDVFNEINNETIMISKQKEISTYENFFECLENAIIEMQKGFILKDSASYYVSGTVQDNHCLFHIIPNYFKFVTLYLTVVGVEYCETKPSVIKNFLLAAKDSNNIFIICLKVPATRKLKLFNDIINSIDIKNNYHFKLPSYLRDNLQCNSSCRYVFEDNTTIVEVKWININCKFKKLLYIFTIRNDLSKEHVNLHSDVEYFEEKLDKGINNVEVIPPVVNNLHRHESNTKKSLIEIDNLESWKIFEQLTICVLNCPKYFDIKKIQKFIYFLGASIVSHPTKDTCYIIASDPTNVKTAAALQMKNMPILDANWVIRCINEKRLHKIDLENDVLLLSGTNQFSLENLNYLIEKREISDDVLDSIFLHC</sequence>
<dbReference type="InterPro" id="IPR029710">
    <property type="entry name" value="LIG4"/>
</dbReference>
<dbReference type="STRING" id="6248.A0A0K0EA19"/>
<dbReference type="InterPro" id="IPR036599">
    <property type="entry name" value="DNA_ligase_N_sf"/>
</dbReference>
<dbReference type="PROSITE" id="PS50160">
    <property type="entry name" value="DNA_LIGASE_A3"/>
    <property type="match status" value="1"/>
</dbReference>
<dbReference type="Gene3D" id="1.10.3260.10">
    <property type="entry name" value="DNA ligase, ATP-dependent, N-terminal domain"/>
    <property type="match status" value="1"/>
</dbReference>